<proteinExistence type="predicted"/>
<dbReference type="SUPFAM" id="SSF55729">
    <property type="entry name" value="Acyl-CoA N-acyltransferases (Nat)"/>
    <property type="match status" value="2"/>
</dbReference>
<dbReference type="Proteomes" id="UP000076584">
    <property type="component" value="Unassembled WGS sequence"/>
</dbReference>
<organism evidence="2 3">
    <name type="scientific">Colletotrichum incanum</name>
    <name type="common">Soybean anthracnose fungus</name>
    <dbReference type="NCBI Taxonomy" id="1573173"/>
    <lineage>
        <taxon>Eukaryota</taxon>
        <taxon>Fungi</taxon>
        <taxon>Dikarya</taxon>
        <taxon>Ascomycota</taxon>
        <taxon>Pezizomycotina</taxon>
        <taxon>Sordariomycetes</taxon>
        <taxon>Hypocreomycetidae</taxon>
        <taxon>Glomerellales</taxon>
        <taxon>Glomerellaceae</taxon>
        <taxon>Colletotrichum</taxon>
        <taxon>Colletotrichum spaethianum species complex</taxon>
    </lineage>
</organism>
<keyword evidence="3" id="KW-1185">Reference proteome</keyword>
<gene>
    <name evidence="2" type="ORF">CI238_04783</name>
</gene>
<dbReference type="InterPro" id="IPR016181">
    <property type="entry name" value="Acyl_CoA_acyltransferase"/>
</dbReference>
<dbReference type="AlphaFoldDB" id="A0A162NVL5"/>
<dbReference type="InterPro" id="IPR051531">
    <property type="entry name" value="N-acetyltransferase"/>
</dbReference>
<sequence length="247" mass="27672">MQPESDLEFWLEPLGKKHLRDFHELYSDEQAALWSSQRHTGTLEASAGRLSKALTHDAEKPWLISCAVMSSIYSRLETHNSTPVTTPKMIGVIKTTRATPSGLSIGYKLRSDCWGRGYATRAVGAFLNVYWSQPRWALRKEVVVQHTLGSREASVLDFDTLQDGAPKRDENAVKRASGLDGEDVEIEITHLIAQVDPENIGSMRVAEKCGGKLVSVDRGCVKVWRFPEMRDMAVWRFDKPSANVESI</sequence>
<evidence type="ECO:0000313" key="3">
    <source>
        <dbReference type="Proteomes" id="UP000076584"/>
    </source>
</evidence>
<name>A0A162NVL5_COLIC</name>
<feature type="domain" description="N-acetyltransferase" evidence="1">
    <location>
        <begin position="10"/>
        <end position="211"/>
    </location>
</feature>
<evidence type="ECO:0000313" key="2">
    <source>
        <dbReference type="EMBL" id="KZL86358.1"/>
    </source>
</evidence>
<protein>
    <submittedName>
        <fullName evidence="2">Gnat family protein</fullName>
    </submittedName>
</protein>
<dbReference type="PANTHER" id="PTHR43792">
    <property type="entry name" value="GNAT FAMILY, PUTATIVE (AFU_ORTHOLOGUE AFUA_3G00765)-RELATED-RELATED"/>
    <property type="match status" value="1"/>
</dbReference>
<comment type="caution">
    <text evidence="2">The sequence shown here is derived from an EMBL/GenBank/DDBJ whole genome shotgun (WGS) entry which is preliminary data.</text>
</comment>
<reference evidence="2 3" key="1">
    <citation type="submission" date="2015-06" db="EMBL/GenBank/DDBJ databases">
        <title>Survival trade-offs in plant roots during colonization by closely related pathogenic and mutualistic fungi.</title>
        <authorList>
            <person name="Hacquard S."/>
            <person name="Kracher B."/>
            <person name="Hiruma K."/>
            <person name="Weinman A."/>
            <person name="Muench P."/>
            <person name="Garrido Oter R."/>
            <person name="Ver Loren van Themaat E."/>
            <person name="Dallerey J.-F."/>
            <person name="Damm U."/>
            <person name="Henrissat B."/>
            <person name="Lespinet O."/>
            <person name="Thon M."/>
            <person name="Kemen E."/>
            <person name="McHardy A.C."/>
            <person name="Schulze-Lefert P."/>
            <person name="O'Connell R.J."/>
        </authorList>
    </citation>
    <scope>NUCLEOTIDE SEQUENCE [LARGE SCALE GENOMIC DNA]</scope>
    <source>
        <strain evidence="2 3">MAFF 238704</strain>
    </source>
</reference>
<dbReference type="Gene3D" id="3.40.630.30">
    <property type="match status" value="1"/>
</dbReference>
<evidence type="ECO:0000259" key="1">
    <source>
        <dbReference type="Pfam" id="PF13302"/>
    </source>
</evidence>
<dbReference type="GO" id="GO:0016747">
    <property type="term" value="F:acyltransferase activity, transferring groups other than amino-acyl groups"/>
    <property type="evidence" value="ECO:0007669"/>
    <property type="project" value="InterPro"/>
</dbReference>
<dbReference type="EMBL" id="LFIW01000448">
    <property type="protein sequence ID" value="KZL86358.1"/>
    <property type="molecule type" value="Genomic_DNA"/>
</dbReference>
<dbReference type="InterPro" id="IPR000182">
    <property type="entry name" value="GNAT_dom"/>
</dbReference>
<accession>A0A162NVL5</accession>
<dbReference type="PANTHER" id="PTHR43792:SF1">
    <property type="entry name" value="N-ACETYLTRANSFERASE DOMAIN-CONTAINING PROTEIN"/>
    <property type="match status" value="1"/>
</dbReference>
<dbReference type="Pfam" id="PF13302">
    <property type="entry name" value="Acetyltransf_3"/>
    <property type="match status" value="1"/>
</dbReference>